<protein>
    <submittedName>
        <fullName evidence="4">Putative monocarboxylate transporter</fullName>
    </submittedName>
</protein>
<dbReference type="GO" id="GO:0016020">
    <property type="term" value="C:membrane"/>
    <property type="evidence" value="ECO:0007669"/>
    <property type="project" value="UniProtKB-SubCell"/>
</dbReference>
<dbReference type="OrthoDB" id="6499973at2759"/>
<evidence type="ECO:0000256" key="2">
    <source>
        <dbReference type="SAM" id="Phobius"/>
    </source>
</evidence>
<dbReference type="PANTHER" id="PTHR11360">
    <property type="entry name" value="MONOCARBOXYLATE TRANSPORTER"/>
    <property type="match status" value="1"/>
</dbReference>
<dbReference type="Gene3D" id="1.20.1250.20">
    <property type="entry name" value="MFS general substrate transporter like domains"/>
    <property type="match status" value="1"/>
</dbReference>
<evidence type="ECO:0000313" key="4">
    <source>
        <dbReference type="EMBL" id="MOY36330.1"/>
    </source>
</evidence>
<reference evidence="4" key="1">
    <citation type="submission" date="2019-04" db="EMBL/GenBank/DDBJ databases">
        <title>An insight into the mialome of Ixodes scapularis.</title>
        <authorList>
            <person name="Ribeiro J.M."/>
            <person name="Mather T.N."/>
            <person name="Karim S."/>
        </authorList>
    </citation>
    <scope>NUCLEOTIDE SEQUENCE</scope>
</reference>
<dbReference type="VEuPathDB" id="VectorBase:ISCW017245"/>
<keyword evidence="2" id="KW-0812">Transmembrane</keyword>
<comment type="subcellular location">
    <subcellularLocation>
        <location evidence="1">Membrane</location>
        <topology evidence="1">Multi-pass membrane protein</topology>
    </subcellularLocation>
</comment>
<dbReference type="AlphaFoldDB" id="A0A4D5RGQ9"/>
<evidence type="ECO:0000259" key="3">
    <source>
        <dbReference type="PROSITE" id="PS50850"/>
    </source>
</evidence>
<name>A0A4D5RGQ9_IXOSC</name>
<dbReference type="VEuPathDB" id="VectorBase:ISCI017245"/>
<dbReference type="InterPro" id="IPR011701">
    <property type="entry name" value="MFS"/>
</dbReference>
<dbReference type="InterPro" id="IPR050327">
    <property type="entry name" value="Proton-linked_MCT"/>
</dbReference>
<keyword evidence="2" id="KW-0472">Membrane</keyword>
<evidence type="ECO:0000256" key="1">
    <source>
        <dbReference type="ARBA" id="ARBA00004141"/>
    </source>
</evidence>
<dbReference type="GO" id="GO:0022857">
    <property type="term" value="F:transmembrane transporter activity"/>
    <property type="evidence" value="ECO:0007669"/>
    <property type="project" value="InterPro"/>
</dbReference>
<feature type="transmembrane region" description="Helical" evidence="2">
    <location>
        <begin position="28"/>
        <end position="61"/>
    </location>
</feature>
<accession>A0A4D5RGQ9</accession>
<organism evidence="4">
    <name type="scientific">Ixodes scapularis</name>
    <name type="common">Black-legged tick</name>
    <name type="synonym">Deer tick</name>
    <dbReference type="NCBI Taxonomy" id="6945"/>
    <lineage>
        <taxon>Eukaryota</taxon>
        <taxon>Metazoa</taxon>
        <taxon>Ecdysozoa</taxon>
        <taxon>Arthropoda</taxon>
        <taxon>Chelicerata</taxon>
        <taxon>Arachnida</taxon>
        <taxon>Acari</taxon>
        <taxon>Parasitiformes</taxon>
        <taxon>Ixodida</taxon>
        <taxon>Ixodoidea</taxon>
        <taxon>Ixodidae</taxon>
        <taxon>Ixodinae</taxon>
        <taxon>Ixodes</taxon>
    </lineage>
</organism>
<feature type="transmembrane region" description="Helical" evidence="2">
    <location>
        <begin position="112"/>
        <end position="133"/>
    </location>
</feature>
<dbReference type="PANTHER" id="PTHR11360:SF303">
    <property type="entry name" value="MAJOR FACILITATOR SUPERFAMILY (MFS) PROFILE DOMAIN-CONTAINING PROTEIN"/>
    <property type="match status" value="1"/>
</dbReference>
<feature type="transmembrane region" description="Helical" evidence="2">
    <location>
        <begin position="189"/>
        <end position="209"/>
    </location>
</feature>
<dbReference type="PROSITE" id="PS50850">
    <property type="entry name" value="MFS"/>
    <property type="match status" value="1"/>
</dbReference>
<dbReference type="Pfam" id="PF07690">
    <property type="entry name" value="MFS_1"/>
    <property type="match status" value="1"/>
</dbReference>
<feature type="transmembrane region" description="Helical" evidence="2">
    <location>
        <begin position="260"/>
        <end position="279"/>
    </location>
</feature>
<feature type="transmembrane region" description="Helical" evidence="2">
    <location>
        <begin position="285"/>
        <end position="309"/>
    </location>
</feature>
<dbReference type="EMBL" id="GHJT01002359">
    <property type="protein sequence ID" value="MOY36330.1"/>
    <property type="molecule type" value="Transcribed_RNA"/>
</dbReference>
<dbReference type="InterPro" id="IPR036259">
    <property type="entry name" value="MFS_trans_sf"/>
</dbReference>
<proteinExistence type="predicted"/>
<keyword evidence="2" id="KW-1133">Transmembrane helix</keyword>
<dbReference type="VEuPathDB" id="VectorBase:ISCP_030938"/>
<feature type="domain" description="Major facilitator superfamily (MFS) profile" evidence="3">
    <location>
        <begin position="1"/>
        <end position="138"/>
    </location>
</feature>
<feature type="transmembrane region" description="Helical" evidence="2">
    <location>
        <begin position="316"/>
        <end position="334"/>
    </location>
</feature>
<dbReference type="SUPFAM" id="SSF103473">
    <property type="entry name" value="MFS general substrate transporter"/>
    <property type="match status" value="1"/>
</dbReference>
<sequence>MILGGARFLSGLLAGFLGDAFTTRPLIIFGSIVSALGVALCVFVKSIWVLHLTLGLIHGFGSGIVYSMNPIVISEHFIKHKAFAMGINYAGSTLGTFVFPKLLEYVVGLYGFRYAMLIFGGILFNSVAFSLFLRQPFWLNKRATVSNTPEICELGFQGPTEPFIISGSITGQVTSHNDKPNLIYRGLNIARLPMFYVVTFSFISFGLGYDCYNSLLVDFAIDKGIAKSKAVGMTSLCSVADLAGRLILPALTDRNLVKRSTLMILLLSLVGVLYIMLPYASECGYIFTLTLGLAALLGCGVVLFPVLLGEYVGLESIAMATGLMTSLSAVFSFTKPSIIGKPHPFTLV</sequence>
<dbReference type="InterPro" id="IPR020846">
    <property type="entry name" value="MFS_dom"/>
</dbReference>